<keyword evidence="8 9" id="KW-0961">Cell wall biogenesis/degradation</keyword>
<evidence type="ECO:0000256" key="5">
    <source>
        <dbReference type="ARBA" id="ARBA00022801"/>
    </source>
</evidence>
<dbReference type="Pfam" id="PF03734">
    <property type="entry name" value="YkuD"/>
    <property type="match status" value="1"/>
</dbReference>
<evidence type="ECO:0000256" key="6">
    <source>
        <dbReference type="ARBA" id="ARBA00022960"/>
    </source>
</evidence>
<feature type="active site" description="Nucleophile" evidence="9">
    <location>
        <position position="209"/>
    </location>
</feature>
<dbReference type="CDD" id="cd16913">
    <property type="entry name" value="YkuD_like"/>
    <property type="match status" value="1"/>
</dbReference>
<dbReference type="PANTHER" id="PTHR30582">
    <property type="entry name" value="L,D-TRANSPEPTIDASE"/>
    <property type="match status" value="1"/>
</dbReference>
<organism evidence="11 12">
    <name type="scientific">Aureimonas altamirensis DSM 21988</name>
    <dbReference type="NCBI Taxonomy" id="1121026"/>
    <lineage>
        <taxon>Bacteria</taxon>
        <taxon>Pseudomonadati</taxon>
        <taxon>Pseudomonadota</taxon>
        <taxon>Alphaproteobacteria</taxon>
        <taxon>Hyphomicrobiales</taxon>
        <taxon>Aurantimonadaceae</taxon>
        <taxon>Aureimonas</taxon>
    </lineage>
</organism>
<evidence type="ECO:0000256" key="4">
    <source>
        <dbReference type="ARBA" id="ARBA00022679"/>
    </source>
</evidence>
<keyword evidence="11" id="KW-0449">Lipoprotein</keyword>
<comment type="similarity">
    <text evidence="2">Belongs to the YkuD family.</text>
</comment>
<keyword evidence="3" id="KW-0328">Glycosyltransferase</keyword>
<dbReference type="Gene3D" id="2.40.440.10">
    <property type="entry name" value="L,D-transpeptidase catalytic domain-like"/>
    <property type="match status" value="1"/>
</dbReference>
<comment type="caution">
    <text evidence="11">The sequence shown here is derived from an EMBL/GenBank/DDBJ whole genome shotgun (WGS) entry which is preliminary data.</text>
</comment>
<gene>
    <name evidence="11" type="ORF">SAMN02745911_3325</name>
</gene>
<evidence type="ECO:0000256" key="8">
    <source>
        <dbReference type="ARBA" id="ARBA00023316"/>
    </source>
</evidence>
<feature type="active site" description="Proton donor/acceptor" evidence="9">
    <location>
        <position position="193"/>
    </location>
</feature>
<proteinExistence type="inferred from homology"/>
<feature type="domain" description="L,D-TPase catalytic" evidence="10">
    <location>
        <begin position="94"/>
        <end position="233"/>
    </location>
</feature>
<dbReference type="SUPFAM" id="SSF141523">
    <property type="entry name" value="L,D-transpeptidase catalytic domain-like"/>
    <property type="match status" value="1"/>
</dbReference>
<evidence type="ECO:0000256" key="2">
    <source>
        <dbReference type="ARBA" id="ARBA00005992"/>
    </source>
</evidence>
<keyword evidence="6 9" id="KW-0133">Cell shape</keyword>
<keyword evidence="12" id="KW-1185">Reference proteome</keyword>
<evidence type="ECO:0000256" key="3">
    <source>
        <dbReference type="ARBA" id="ARBA00022676"/>
    </source>
</evidence>
<evidence type="ECO:0000313" key="12">
    <source>
        <dbReference type="Proteomes" id="UP000184290"/>
    </source>
</evidence>
<comment type="pathway">
    <text evidence="1 9">Cell wall biogenesis; peptidoglycan biosynthesis.</text>
</comment>
<evidence type="ECO:0000313" key="11">
    <source>
        <dbReference type="EMBL" id="SHJ78488.1"/>
    </source>
</evidence>
<sequence length="259" mass="27766">MTDSSTDAPTGPGRLTRRGLLAGGSAFLLSGCVTANPAPPVAPTPPAPPPPPATPLMYQALPNERFPVEAVDVSRIPQHLWRQDVAFPHAERPGTVVVDTQAKYLYHVGQNGMATRYGIGVGRDGFAWDGRAVIAYKREWPRWTPPDSMVARQPELQPYSIANGGMDPGPRNPLGARALYIHQNGADTLYRLHGTFQPWSIGKAVSSGCIRLLNQDVIHLYDTVRDGSPIVVYQGGLPGAPVAESWSEEGLAPPLPGNA</sequence>
<dbReference type="PANTHER" id="PTHR30582:SF24">
    <property type="entry name" value="L,D-TRANSPEPTIDASE ERFK_SRFK-RELATED"/>
    <property type="match status" value="1"/>
</dbReference>
<evidence type="ECO:0000259" key="10">
    <source>
        <dbReference type="PROSITE" id="PS52029"/>
    </source>
</evidence>
<keyword evidence="5" id="KW-0378">Hydrolase</keyword>
<accession>A0ABY1IPK4</accession>
<keyword evidence="7 9" id="KW-0573">Peptidoglycan synthesis</keyword>
<dbReference type="InterPro" id="IPR005490">
    <property type="entry name" value="LD_TPept_cat_dom"/>
</dbReference>
<evidence type="ECO:0000256" key="7">
    <source>
        <dbReference type="ARBA" id="ARBA00022984"/>
    </source>
</evidence>
<protein>
    <submittedName>
        <fullName evidence="11">Lipoprotein-anchoring transpeptidase ErfK/SrfK</fullName>
    </submittedName>
</protein>
<name>A0ABY1IPK4_9HYPH</name>
<reference evidence="11 12" key="1">
    <citation type="submission" date="2016-11" db="EMBL/GenBank/DDBJ databases">
        <authorList>
            <person name="Varghese N."/>
            <person name="Submissions S."/>
        </authorList>
    </citation>
    <scope>NUCLEOTIDE SEQUENCE [LARGE SCALE GENOMIC DNA]</scope>
    <source>
        <strain evidence="11 12">DSM 21988</strain>
    </source>
</reference>
<dbReference type="EMBL" id="FQZC01000004">
    <property type="protein sequence ID" value="SHJ78488.1"/>
    <property type="molecule type" value="Genomic_DNA"/>
</dbReference>
<dbReference type="Proteomes" id="UP000184290">
    <property type="component" value="Unassembled WGS sequence"/>
</dbReference>
<keyword evidence="4" id="KW-0808">Transferase</keyword>
<dbReference type="RefSeq" id="WP_060609222.1">
    <property type="nucleotide sequence ID" value="NZ_FQZC01000004.1"/>
</dbReference>
<dbReference type="PROSITE" id="PS51318">
    <property type="entry name" value="TAT"/>
    <property type="match status" value="1"/>
</dbReference>
<dbReference type="InterPro" id="IPR050979">
    <property type="entry name" value="LD-transpeptidase"/>
</dbReference>
<dbReference type="InterPro" id="IPR038063">
    <property type="entry name" value="Transpep_catalytic_dom"/>
</dbReference>
<dbReference type="InterPro" id="IPR006311">
    <property type="entry name" value="TAT_signal"/>
</dbReference>
<evidence type="ECO:0000256" key="9">
    <source>
        <dbReference type="PROSITE-ProRule" id="PRU01373"/>
    </source>
</evidence>
<evidence type="ECO:0000256" key="1">
    <source>
        <dbReference type="ARBA" id="ARBA00004752"/>
    </source>
</evidence>
<dbReference type="PROSITE" id="PS52029">
    <property type="entry name" value="LD_TPASE"/>
    <property type="match status" value="1"/>
</dbReference>